<organism evidence="5 6">
    <name type="scientific">Paractinoplanes tereljensis</name>
    <dbReference type="NCBI Taxonomy" id="571912"/>
    <lineage>
        <taxon>Bacteria</taxon>
        <taxon>Bacillati</taxon>
        <taxon>Actinomycetota</taxon>
        <taxon>Actinomycetes</taxon>
        <taxon>Micromonosporales</taxon>
        <taxon>Micromonosporaceae</taxon>
        <taxon>Paractinoplanes</taxon>
    </lineage>
</organism>
<evidence type="ECO:0000256" key="2">
    <source>
        <dbReference type="ARBA" id="ARBA00022676"/>
    </source>
</evidence>
<evidence type="ECO:0000313" key="5">
    <source>
        <dbReference type="EMBL" id="GIF18593.1"/>
    </source>
</evidence>
<dbReference type="AlphaFoldDB" id="A0A919NHK1"/>
<dbReference type="GO" id="GO:0016757">
    <property type="term" value="F:glycosyltransferase activity"/>
    <property type="evidence" value="ECO:0007669"/>
    <property type="project" value="UniProtKB-KW"/>
</dbReference>
<name>A0A919NHK1_9ACTN</name>
<gene>
    <name evidence="5" type="ORF">Ate02nite_13230</name>
</gene>
<dbReference type="InterPro" id="IPR050834">
    <property type="entry name" value="Glycosyltransf_2"/>
</dbReference>
<dbReference type="SUPFAM" id="SSF53448">
    <property type="entry name" value="Nucleotide-diphospho-sugar transferases"/>
    <property type="match status" value="1"/>
</dbReference>
<comment type="similarity">
    <text evidence="1">Belongs to the glycosyltransferase 2 family.</text>
</comment>
<dbReference type="RefSeq" id="WP_203800524.1">
    <property type="nucleotide sequence ID" value="NZ_BOMY01000008.1"/>
</dbReference>
<comment type="caution">
    <text evidence="5">The sequence shown here is derived from an EMBL/GenBank/DDBJ whole genome shotgun (WGS) entry which is preliminary data.</text>
</comment>
<dbReference type="InterPro" id="IPR029044">
    <property type="entry name" value="Nucleotide-diphossugar_trans"/>
</dbReference>
<dbReference type="Pfam" id="PF00535">
    <property type="entry name" value="Glycos_transf_2"/>
    <property type="match status" value="1"/>
</dbReference>
<dbReference type="Proteomes" id="UP000623608">
    <property type="component" value="Unassembled WGS sequence"/>
</dbReference>
<proteinExistence type="inferred from homology"/>
<feature type="domain" description="Glycosyltransferase 2-like" evidence="4">
    <location>
        <begin position="212"/>
        <end position="322"/>
    </location>
</feature>
<keyword evidence="2" id="KW-0328">Glycosyltransferase</keyword>
<evidence type="ECO:0000256" key="1">
    <source>
        <dbReference type="ARBA" id="ARBA00006739"/>
    </source>
</evidence>
<evidence type="ECO:0000259" key="4">
    <source>
        <dbReference type="Pfam" id="PF00535"/>
    </source>
</evidence>
<evidence type="ECO:0000256" key="3">
    <source>
        <dbReference type="ARBA" id="ARBA00022679"/>
    </source>
</evidence>
<sequence>MRDPHPSGLLDDHIRAIGPRLRLALTATASRNRTVDSRVLMARAALGDAGTLDDLLAAARRGDKRWLRRRRPKADPGLVAAVAQIIALQELLPGDREDALALYDLVRRAYGSRAVSPANQALHAQLVLAYQGPEPARRLLAGYRRMNPATRDALRLDLINPFVADRPTEPWLRGFQTLTPAPGPVVGDGEGVPFDRLASPPADRVEAAHRVSVVVTAFRPDRGLLTAVRSILAQSWANVEIIIVDDASPPEYDEVLRAATALGDRIRLIKLAVNAGTYAARNAGLDAAGGEFAAFQDSDDWSHPRRLELQVAPMLADRRLVATTSDGLAVTDQLMLTRPGVRSGRFNPSSLLIRRTAVLARVGYFDRVRKAADSEYIGRIQAAFGARRVRHLDSLPLALIRLSAGSLSRSEIKPHWMHPARTAYSSAYLRYHQLITAGAASPVRSADGSGRLHAAPAHLLGVDPERVAEYDVLMVADWRFLESAPRTAVDELTALRAAGLRVAVLHLEQGRAVHLKRQPLCVPIQDLINSGAVDRVALSERVDASLVLVRQAAVLQFAPSESRVTGRRVVVVADRAPLRSDGSDHRYRPATCDAAARRLFGADPLWVPQDPGVRASLRTPDGVTVADRDFPTALAAPGWVADRVAAAPGPAVVGTDLCDAAAWPLDIDATLAVCRRLPDADVRIRLPDRPRTDPPIPLPRTWLGYEAADLGPRPFLHQLDFYLHFPPAESAEWYSRPALEAAAMGCVVVMPERYAGLYGDAAVHCGRSEVGPLIARYRADPGLYAEQSRRAREVVARAHDPALLVDRIMDLLPVTAAAGAALPMV</sequence>
<dbReference type="Gene3D" id="3.90.550.10">
    <property type="entry name" value="Spore Coat Polysaccharide Biosynthesis Protein SpsA, Chain A"/>
    <property type="match status" value="1"/>
</dbReference>
<accession>A0A919NHK1</accession>
<dbReference type="EMBL" id="BOMY01000008">
    <property type="protein sequence ID" value="GIF18593.1"/>
    <property type="molecule type" value="Genomic_DNA"/>
</dbReference>
<dbReference type="PANTHER" id="PTHR43685">
    <property type="entry name" value="GLYCOSYLTRANSFERASE"/>
    <property type="match status" value="1"/>
</dbReference>
<reference evidence="5" key="1">
    <citation type="submission" date="2021-01" db="EMBL/GenBank/DDBJ databases">
        <title>Whole genome shotgun sequence of Actinoplanes tereljensis NBRC 105297.</title>
        <authorList>
            <person name="Komaki H."/>
            <person name="Tamura T."/>
        </authorList>
    </citation>
    <scope>NUCLEOTIDE SEQUENCE</scope>
    <source>
        <strain evidence="5">NBRC 105297</strain>
    </source>
</reference>
<dbReference type="PANTHER" id="PTHR43685:SF5">
    <property type="entry name" value="GLYCOSYLTRANSFERASE EPSE-RELATED"/>
    <property type="match status" value="1"/>
</dbReference>
<keyword evidence="3" id="KW-0808">Transferase</keyword>
<dbReference type="CDD" id="cd00761">
    <property type="entry name" value="Glyco_tranf_GTA_type"/>
    <property type="match status" value="1"/>
</dbReference>
<evidence type="ECO:0000313" key="6">
    <source>
        <dbReference type="Proteomes" id="UP000623608"/>
    </source>
</evidence>
<dbReference type="InterPro" id="IPR001173">
    <property type="entry name" value="Glyco_trans_2-like"/>
</dbReference>
<protein>
    <recommendedName>
        <fullName evidence="4">Glycosyltransferase 2-like domain-containing protein</fullName>
    </recommendedName>
</protein>
<keyword evidence="6" id="KW-1185">Reference proteome</keyword>